<dbReference type="EMBL" id="VXIV02001522">
    <property type="protein sequence ID" value="KAF6032257.1"/>
    <property type="molecule type" value="Genomic_DNA"/>
</dbReference>
<proteinExistence type="predicted"/>
<protein>
    <submittedName>
        <fullName evidence="1">Uncharacterized protein</fullName>
    </submittedName>
</protein>
<evidence type="ECO:0000313" key="1">
    <source>
        <dbReference type="EMBL" id="KAF6032257.1"/>
    </source>
</evidence>
<keyword evidence="2" id="KW-1185">Reference proteome</keyword>
<accession>A0A7J7K230</accession>
<name>A0A7J7K230_BUGNE</name>
<sequence>MDKAAKLVKREKKSVKSAAALQDAVSNIFTDAASFLSTETHNPATSSILARDEQHLVETSHIRTPSDIIALQKLSQGKQCRREEQNSQQY</sequence>
<organism evidence="1 2">
    <name type="scientific">Bugula neritina</name>
    <name type="common">Brown bryozoan</name>
    <name type="synonym">Sertularia neritina</name>
    <dbReference type="NCBI Taxonomy" id="10212"/>
    <lineage>
        <taxon>Eukaryota</taxon>
        <taxon>Metazoa</taxon>
        <taxon>Spiralia</taxon>
        <taxon>Lophotrochozoa</taxon>
        <taxon>Bryozoa</taxon>
        <taxon>Gymnolaemata</taxon>
        <taxon>Cheilostomatida</taxon>
        <taxon>Flustrina</taxon>
        <taxon>Buguloidea</taxon>
        <taxon>Bugulidae</taxon>
        <taxon>Bugula</taxon>
    </lineage>
</organism>
<evidence type="ECO:0000313" key="2">
    <source>
        <dbReference type="Proteomes" id="UP000593567"/>
    </source>
</evidence>
<dbReference type="AlphaFoldDB" id="A0A7J7K230"/>
<comment type="caution">
    <text evidence="1">The sequence shown here is derived from an EMBL/GenBank/DDBJ whole genome shotgun (WGS) entry which is preliminary data.</text>
</comment>
<reference evidence="1" key="1">
    <citation type="submission" date="2020-06" db="EMBL/GenBank/DDBJ databases">
        <title>Draft genome of Bugula neritina, a colonial animal packing powerful symbionts and potential medicines.</title>
        <authorList>
            <person name="Rayko M."/>
        </authorList>
    </citation>
    <scope>NUCLEOTIDE SEQUENCE [LARGE SCALE GENOMIC DNA]</scope>
    <source>
        <strain evidence="1">Kwan_BN1</strain>
    </source>
</reference>
<gene>
    <name evidence="1" type="ORF">EB796_009434</name>
</gene>
<dbReference type="Proteomes" id="UP000593567">
    <property type="component" value="Unassembled WGS sequence"/>
</dbReference>